<keyword evidence="4 5" id="KW-0663">Pyridoxal phosphate</keyword>
<dbReference type="NCBIfam" id="NF002325">
    <property type="entry name" value="PRK01278.1"/>
    <property type="match status" value="1"/>
</dbReference>
<keyword evidence="3 5" id="KW-0808">Transferase</keyword>
<comment type="subcellular location">
    <subcellularLocation>
        <location evidence="5">Cytoplasm</location>
    </subcellularLocation>
</comment>
<feature type="binding site" evidence="5">
    <location>
        <position position="276"/>
    </location>
    <ligand>
        <name>N(2)-acetyl-L-ornithine</name>
        <dbReference type="ChEBI" id="CHEBI:57805"/>
    </ligand>
</feature>
<dbReference type="FunFam" id="3.40.640.10:FF:000004">
    <property type="entry name" value="Acetylornithine aminotransferase"/>
    <property type="match status" value="1"/>
</dbReference>
<dbReference type="UniPathway" id="UPA00068">
    <property type="reaction ID" value="UER00109"/>
</dbReference>
<dbReference type="CDD" id="cd00610">
    <property type="entry name" value="OAT_like"/>
    <property type="match status" value="1"/>
</dbReference>
<feature type="binding site" evidence="5">
    <location>
        <position position="277"/>
    </location>
    <ligand>
        <name>pyridoxal 5'-phosphate</name>
        <dbReference type="ChEBI" id="CHEBI:597326"/>
    </ligand>
</feature>
<dbReference type="PROSITE" id="PS00600">
    <property type="entry name" value="AA_TRANSFER_CLASS_3"/>
    <property type="match status" value="1"/>
</dbReference>
<feature type="modified residue" description="N6-(pyridoxal phosphate)lysine" evidence="5">
    <location>
        <position position="248"/>
    </location>
</feature>
<evidence type="ECO:0000256" key="2">
    <source>
        <dbReference type="ARBA" id="ARBA00022605"/>
    </source>
</evidence>
<dbReference type="NCBIfam" id="NF002797">
    <property type="entry name" value="PRK02936.1"/>
    <property type="match status" value="1"/>
</dbReference>
<dbReference type="PANTHER" id="PTHR11986:SF79">
    <property type="entry name" value="ACETYLORNITHINE AMINOTRANSFERASE, MITOCHONDRIAL"/>
    <property type="match status" value="1"/>
</dbReference>
<evidence type="ECO:0000256" key="4">
    <source>
        <dbReference type="ARBA" id="ARBA00022898"/>
    </source>
</evidence>
<dbReference type="NCBIfam" id="TIGR00707">
    <property type="entry name" value="argD"/>
    <property type="match status" value="1"/>
</dbReference>
<dbReference type="RefSeq" id="WP_121522541.1">
    <property type="nucleotide sequence ID" value="NZ_RCHR01000003.1"/>
</dbReference>
<keyword evidence="5" id="KW-0963">Cytoplasm</keyword>
<dbReference type="GO" id="GO:0042802">
    <property type="term" value="F:identical protein binding"/>
    <property type="evidence" value="ECO:0007669"/>
    <property type="project" value="TreeGrafter"/>
</dbReference>
<dbReference type="GO" id="GO:0030170">
    <property type="term" value="F:pyridoxal phosphate binding"/>
    <property type="evidence" value="ECO:0007669"/>
    <property type="project" value="InterPro"/>
</dbReference>
<dbReference type="InterPro" id="IPR015424">
    <property type="entry name" value="PyrdxlP-dep_Trfase"/>
</dbReference>
<dbReference type="InterPro" id="IPR005814">
    <property type="entry name" value="Aminotrans_3"/>
</dbReference>
<dbReference type="Gene3D" id="3.90.1150.10">
    <property type="entry name" value="Aspartate Aminotransferase, domain 1"/>
    <property type="match status" value="1"/>
</dbReference>
<sequence>MSNTEVKSAVMSTYSRFPITVVKGKGSHVWDEAGRTYLDYTSGIATCNLGHVPDTVQEKLNKQLDLIWHCSNLYHNPNQEALAELLAENSALDKVFFCNSGAEANEAAIKLAKKYAKDKGNPERIEIVTFLDSFHGRTGSAMAATAQAKIHEGFSPITPGFRYLPYNDCDSLEQINNGKTTAVLLELVQGEGGVHPVNPSWLKQLEAVCKENDILLMIDEIQTGIGRTGSLFAYQQYDVDPDVITLAKGLASGFPIGAMLAKDNVSNSFTPGTHGSTFGGNPLATSAGLATLEVILSEPIMVNVIENSNWLFSELNRLMEYEKQIKEIRGVGFLIGIEIAGDVAEWITKFRNKGILVLAAGPKTIRILPPLTTTKEELETFVNTFQALLNETGEYTA</sequence>
<evidence type="ECO:0000256" key="1">
    <source>
        <dbReference type="ARBA" id="ARBA00022576"/>
    </source>
</evidence>
<dbReference type="HAMAP" id="MF_01107">
    <property type="entry name" value="ArgD_aminotrans_3"/>
    <property type="match status" value="1"/>
</dbReference>
<accession>A0A498D8J9</accession>
<feature type="binding site" evidence="5">
    <location>
        <begin position="219"/>
        <end position="222"/>
    </location>
    <ligand>
        <name>pyridoxal 5'-phosphate</name>
        <dbReference type="ChEBI" id="CHEBI:597326"/>
    </ligand>
</feature>
<evidence type="ECO:0000313" key="7">
    <source>
        <dbReference type="Proteomes" id="UP000270219"/>
    </source>
</evidence>
<evidence type="ECO:0000256" key="3">
    <source>
        <dbReference type="ARBA" id="ARBA00022679"/>
    </source>
</evidence>
<dbReference type="GO" id="GO:0003992">
    <property type="term" value="F:N2-acetyl-L-ornithine:2-oxoglutarate 5-aminotransferase activity"/>
    <property type="evidence" value="ECO:0007669"/>
    <property type="project" value="UniProtKB-UniRule"/>
</dbReference>
<dbReference type="GO" id="GO:0005737">
    <property type="term" value="C:cytoplasm"/>
    <property type="evidence" value="ECO:0007669"/>
    <property type="project" value="UniProtKB-SubCell"/>
</dbReference>
<organism evidence="6 7">
    <name type="scientific">Oceanobacillus piezotolerans</name>
    <dbReference type="NCBI Taxonomy" id="2448030"/>
    <lineage>
        <taxon>Bacteria</taxon>
        <taxon>Bacillati</taxon>
        <taxon>Bacillota</taxon>
        <taxon>Bacilli</taxon>
        <taxon>Bacillales</taxon>
        <taxon>Bacillaceae</taxon>
        <taxon>Oceanobacillus</taxon>
    </lineage>
</organism>
<dbReference type="OrthoDB" id="9807885at2"/>
<feature type="binding site" evidence="5">
    <location>
        <position position="137"/>
    </location>
    <ligand>
        <name>N(2)-acetyl-L-ornithine</name>
        <dbReference type="ChEBI" id="CHEBI:57805"/>
    </ligand>
</feature>
<keyword evidence="2 5" id="KW-0028">Amino-acid biosynthesis</keyword>
<protein>
    <recommendedName>
        <fullName evidence="5">Acetylornithine aminotransferase</fullName>
        <shortName evidence="5">ACOAT</shortName>
        <ecNumber evidence="5">2.6.1.11</ecNumber>
    </recommendedName>
</protein>
<dbReference type="Gene3D" id="3.40.640.10">
    <property type="entry name" value="Type I PLP-dependent aspartate aminotransferase-like (Major domain)"/>
    <property type="match status" value="1"/>
</dbReference>
<comment type="subunit">
    <text evidence="5">Homodimer.</text>
</comment>
<dbReference type="InterPro" id="IPR015421">
    <property type="entry name" value="PyrdxlP-dep_Trfase_major"/>
</dbReference>
<feature type="binding site" evidence="5">
    <location>
        <begin position="101"/>
        <end position="102"/>
    </location>
    <ligand>
        <name>pyridoxal 5'-phosphate</name>
        <dbReference type="ChEBI" id="CHEBI:597326"/>
    </ligand>
</feature>
<dbReference type="AlphaFoldDB" id="A0A498D8J9"/>
<evidence type="ECO:0000313" key="6">
    <source>
        <dbReference type="EMBL" id="RLL44951.1"/>
    </source>
</evidence>
<reference evidence="6 7" key="1">
    <citation type="submission" date="2018-10" db="EMBL/GenBank/DDBJ databases">
        <title>Oceanobacillus sp. YLB-02 draft genome.</title>
        <authorList>
            <person name="Yu L."/>
        </authorList>
    </citation>
    <scope>NUCLEOTIDE SEQUENCE [LARGE SCALE GENOMIC DNA]</scope>
    <source>
        <strain evidence="6 7">YLB-02</strain>
    </source>
</reference>
<dbReference type="PANTHER" id="PTHR11986">
    <property type="entry name" value="AMINOTRANSFERASE CLASS III"/>
    <property type="match status" value="1"/>
</dbReference>
<dbReference type="EC" id="2.6.1.11" evidence="5"/>
<comment type="caution">
    <text evidence="6">The sequence shown here is derived from an EMBL/GenBank/DDBJ whole genome shotgun (WGS) entry which is preliminary data.</text>
</comment>
<keyword evidence="5" id="KW-0055">Arginine biosynthesis</keyword>
<gene>
    <name evidence="5" type="primary">argD</name>
    <name evidence="6" type="ORF">D8M04_08735</name>
</gene>
<comment type="pathway">
    <text evidence="5">Amino-acid biosynthesis; L-arginine biosynthesis; N(2)-acetyl-L-ornithine from L-glutamate: step 4/4.</text>
</comment>
<keyword evidence="1 5" id="KW-0032">Aminotransferase</keyword>
<comment type="miscellaneous">
    <text evidence="5">May also have succinyldiaminopimelate aminotransferase activity, thus carrying out the corresponding step in lysine biosynthesis.</text>
</comment>
<dbReference type="GO" id="GO:0006526">
    <property type="term" value="P:L-arginine biosynthetic process"/>
    <property type="evidence" value="ECO:0007669"/>
    <property type="project" value="UniProtKB-UniRule"/>
</dbReference>
<dbReference type="Pfam" id="PF00202">
    <property type="entry name" value="Aminotran_3"/>
    <property type="match status" value="1"/>
</dbReference>
<dbReference type="InterPro" id="IPR004636">
    <property type="entry name" value="AcOrn/SuccOrn_fam"/>
</dbReference>
<comment type="catalytic activity">
    <reaction evidence="5">
        <text>N(2)-acetyl-L-ornithine + 2-oxoglutarate = N-acetyl-L-glutamate 5-semialdehyde + L-glutamate</text>
        <dbReference type="Rhea" id="RHEA:18049"/>
        <dbReference type="ChEBI" id="CHEBI:16810"/>
        <dbReference type="ChEBI" id="CHEBI:29123"/>
        <dbReference type="ChEBI" id="CHEBI:29985"/>
        <dbReference type="ChEBI" id="CHEBI:57805"/>
        <dbReference type="EC" id="2.6.1.11"/>
    </reaction>
</comment>
<comment type="similarity">
    <text evidence="5">Belongs to the class-III pyridoxal-phosphate-dependent aminotransferase family. ArgD subfamily.</text>
</comment>
<feature type="binding site" evidence="5">
    <location>
        <position position="134"/>
    </location>
    <ligand>
        <name>pyridoxal 5'-phosphate</name>
        <dbReference type="ChEBI" id="CHEBI:597326"/>
    </ligand>
</feature>
<proteinExistence type="inferred from homology"/>
<keyword evidence="7" id="KW-1185">Reference proteome</keyword>
<comment type="cofactor">
    <cofactor evidence="5">
        <name>pyridoxal 5'-phosphate</name>
        <dbReference type="ChEBI" id="CHEBI:597326"/>
    </cofactor>
    <text evidence="5">Binds 1 pyridoxal phosphate per subunit.</text>
</comment>
<dbReference type="EMBL" id="RCHR01000003">
    <property type="protein sequence ID" value="RLL44951.1"/>
    <property type="molecule type" value="Genomic_DNA"/>
</dbReference>
<dbReference type="InterPro" id="IPR015422">
    <property type="entry name" value="PyrdxlP-dep_Trfase_small"/>
</dbReference>
<evidence type="ECO:0000256" key="5">
    <source>
        <dbReference type="HAMAP-Rule" id="MF_01107"/>
    </source>
</evidence>
<dbReference type="PIRSF" id="PIRSF000521">
    <property type="entry name" value="Transaminase_4ab_Lys_Orn"/>
    <property type="match status" value="1"/>
</dbReference>
<dbReference type="Proteomes" id="UP000270219">
    <property type="component" value="Unassembled WGS sequence"/>
</dbReference>
<dbReference type="SUPFAM" id="SSF53383">
    <property type="entry name" value="PLP-dependent transferases"/>
    <property type="match status" value="1"/>
</dbReference>
<dbReference type="InterPro" id="IPR049704">
    <property type="entry name" value="Aminotrans_3_PPA_site"/>
</dbReference>
<name>A0A498D8J9_9BACI</name>
<dbReference type="InterPro" id="IPR050103">
    <property type="entry name" value="Class-III_PLP-dep_AT"/>
</dbReference>